<accession>A0A0D1BSW4</accession>
<sequence>MPCILHHYDRISTYTLELLQNFSKRIMIIENIINELLKDDSLNKSNDFSNFISYFSNGRFYHFRCHGFMECLVVTKSYSPESICYWTMNLLTPASNNFMKALSFIEILKNTHTFETNSQFKNLTMEMDKFKKAAMEIMNAAKLYNINCQNL</sequence>
<dbReference type="HOGENOM" id="CLU_1755625_0_0_9"/>
<dbReference type="AlphaFoldDB" id="A0A0D1BSW4"/>
<dbReference type="GO" id="GO:0005524">
    <property type="term" value="F:ATP binding"/>
    <property type="evidence" value="ECO:0007669"/>
    <property type="project" value="UniProtKB-KW"/>
</dbReference>
<dbReference type="RefSeq" id="WP_042386317.1">
    <property type="nucleotide sequence ID" value="NZ_JXSU01000007.1"/>
</dbReference>
<proteinExistence type="predicted"/>
<dbReference type="PATRIC" id="fig|1379739.3.peg.1217"/>
<name>A0A0D1BSW4_CLOBO</name>
<dbReference type="Proteomes" id="UP000032250">
    <property type="component" value="Unassembled WGS sequence"/>
</dbReference>
<organism evidence="1 2">
    <name type="scientific">Clostridium botulinum B2 450</name>
    <dbReference type="NCBI Taxonomy" id="1379739"/>
    <lineage>
        <taxon>Bacteria</taxon>
        <taxon>Bacillati</taxon>
        <taxon>Bacillota</taxon>
        <taxon>Clostridia</taxon>
        <taxon>Eubacteriales</taxon>
        <taxon>Clostridiaceae</taxon>
        <taxon>Clostridium</taxon>
    </lineage>
</organism>
<keyword evidence="1" id="KW-0067">ATP-binding</keyword>
<gene>
    <name evidence="1" type="ORF">N495_04475</name>
</gene>
<reference evidence="1 2" key="1">
    <citation type="submission" date="2014-06" db="EMBL/GenBank/DDBJ databases">
        <title>Genome characterization of distinct group I Clostridium botulinum lineages.</title>
        <authorList>
            <person name="Giordani F."/>
            <person name="Anselmo A."/>
            <person name="Fillo S."/>
            <person name="Palozzi A.M."/>
            <person name="Fortunato A."/>
            <person name="Gentile B."/>
            <person name="Ciammaruconi A."/>
            <person name="Anniballi F."/>
            <person name="De Medici D."/>
            <person name="Lista F."/>
        </authorList>
    </citation>
    <scope>NUCLEOTIDE SEQUENCE [LARGE SCALE GENOMIC DNA]</scope>
    <source>
        <strain evidence="1 2">B2 450</strain>
    </source>
</reference>
<comment type="caution">
    <text evidence="1">The sequence shown here is derived from an EMBL/GenBank/DDBJ whole genome shotgun (WGS) entry which is preliminary data.</text>
</comment>
<protein>
    <submittedName>
        <fullName evidence="1">Spermidine/putrescine ABC transporter ATP-binding protein</fullName>
    </submittedName>
</protein>
<keyword evidence="1" id="KW-0547">Nucleotide-binding</keyword>
<evidence type="ECO:0000313" key="1">
    <source>
        <dbReference type="EMBL" id="KIS22867.1"/>
    </source>
</evidence>
<dbReference type="EMBL" id="JXSU01000007">
    <property type="protein sequence ID" value="KIS22867.1"/>
    <property type="molecule type" value="Genomic_DNA"/>
</dbReference>
<evidence type="ECO:0000313" key="2">
    <source>
        <dbReference type="Proteomes" id="UP000032250"/>
    </source>
</evidence>